<dbReference type="Proteomes" id="UP000070328">
    <property type="component" value="Unassembled WGS sequence"/>
</dbReference>
<sequence>MSKRNWLYSQPDGHTFRSVFPLLVYDYAQAIDRLKSSSLEVLRRLPATLQDDQATRREHRQISQLLTHTNRSTVALVDVDRIRQLEAALEAVTYRDGFEEVVVNDEKRLVSLCLCCKKFIRTRPNVFVRIRNRYGNSNEGDDEEDEAFWENHHTTFFQLMDCCYISDRGCHLCHLIWQAFRIQRQEQRDPVAGVMKEDYKLIWHKGSFKLSVTRRMESFPPGHTLHLKSNIQVVNRDRTTRNSKGFDATILNLGVVHDIDSDEEYIALSYRWGDAASAYCLTTKTMAELSTAGGVGMECLPQVIKDACRVCSWAGVKYLWVDRLCILQDSADDWNTEASRMASVYGNGLCTIAASCAAHDDQSLFRKRKPLCHQPLRLSQCPLTSELSQEPLLAVPDYVHFLVEKDQTGFLATRGWIFQERLLSRRTIYFAEEQVYWECIEQKASDSWPEGWNSKLESYHQKIAVMAEDMDHVKAMAEWDKVVQAYTETSFSKGKDRLPGLSGLAHDFKSRCLSEQDTYLAGMWKSHIIQNLCWMARAFPGSTLYEYSRFNFPEKYRAPSWSWASLDLPVECGFSIGYGTESSLADFRDAQLSFEGNDPHGAICDGWLKLSGFLNEVTVNWDDFVLRQGSIDGKHTVVRGPQGEVLDGLSFYKVHLDFNLHNVWPWPEILSRRIFCLPLLTKEILIIPGRGERG</sequence>
<dbReference type="PANTHER" id="PTHR33112">
    <property type="entry name" value="DOMAIN PROTEIN, PUTATIVE-RELATED"/>
    <property type="match status" value="1"/>
</dbReference>
<evidence type="ECO:0000313" key="3">
    <source>
        <dbReference type="Proteomes" id="UP000070328"/>
    </source>
</evidence>
<dbReference type="Pfam" id="PF06985">
    <property type="entry name" value="HET"/>
    <property type="match status" value="1"/>
</dbReference>
<accession>A0A135T3F7</accession>
<dbReference type="InterPro" id="IPR010730">
    <property type="entry name" value="HET"/>
</dbReference>
<evidence type="ECO:0000313" key="2">
    <source>
        <dbReference type="EMBL" id="KXH42644.1"/>
    </source>
</evidence>
<dbReference type="PANTHER" id="PTHR33112:SF15">
    <property type="entry name" value="HETEROKARYON INCOMPATIBILITY DOMAIN-CONTAINING PROTEIN"/>
    <property type="match status" value="1"/>
</dbReference>
<protein>
    <submittedName>
        <fullName evidence="2">HET domain-containing protein</fullName>
    </submittedName>
</protein>
<proteinExistence type="predicted"/>
<dbReference type="EMBL" id="JFBX01000296">
    <property type="protein sequence ID" value="KXH42644.1"/>
    <property type="molecule type" value="Genomic_DNA"/>
</dbReference>
<gene>
    <name evidence="2" type="ORF">CSIM01_09606</name>
</gene>
<name>A0A135T3F7_9PEZI</name>
<dbReference type="AlphaFoldDB" id="A0A135T3F7"/>
<organism evidence="2 3">
    <name type="scientific">Colletotrichum simmondsii</name>
    <dbReference type="NCBI Taxonomy" id="703756"/>
    <lineage>
        <taxon>Eukaryota</taxon>
        <taxon>Fungi</taxon>
        <taxon>Dikarya</taxon>
        <taxon>Ascomycota</taxon>
        <taxon>Pezizomycotina</taxon>
        <taxon>Sordariomycetes</taxon>
        <taxon>Hypocreomycetidae</taxon>
        <taxon>Glomerellales</taxon>
        <taxon>Glomerellaceae</taxon>
        <taxon>Colletotrichum</taxon>
        <taxon>Colletotrichum acutatum species complex</taxon>
    </lineage>
</organism>
<feature type="domain" description="Heterokaryon incompatibility" evidence="1">
    <location>
        <begin position="265"/>
        <end position="420"/>
    </location>
</feature>
<keyword evidence="3" id="KW-1185">Reference proteome</keyword>
<comment type="caution">
    <text evidence="2">The sequence shown here is derived from an EMBL/GenBank/DDBJ whole genome shotgun (WGS) entry which is preliminary data.</text>
</comment>
<reference evidence="2 3" key="1">
    <citation type="submission" date="2014-02" db="EMBL/GenBank/DDBJ databases">
        <title>The genome sequence of Colletotrichum simmondsii CBS122122.</title>
        <authorList>
            <person name="Baroncelli R."/>
            <person name="Thon M.R."/>
        </authorList>
    </citation>
    <scope>NUCLEOTIDE SEQUENCE [LARGE SCALE GENOMIC DNA]</scope>
    <source>
        <strain evidence="2 3">CBS122122</strain>
    </source>
</reference>
<evidence type="ECO:0000259" key="1">
    <source>
        <dbReference type="Pfam" id="PF06985"/>
    </source>
</evidence>